<keyword evidence="1" id="KW-0862">Zinc</keyword>
<dbReference type="AlphaFoldDB" id="A0A9X3FSF5"/>
<feature type="binding site" evidence="1">
    <location>
        <position position="21"/>
    </location>
    <ligand>
        <name>Zn(2+)</name>
        <dbReference type="ChEBI" id="CHEBI:29105"/>
    </ligand>
</feature>
<keyword evidence="2" id="KW-0949">S-adenosyl-L-methionine</keyword>
<feature type="domain" description="23S rRNA (guanine(745)-N(1))-methyltransferase N-terminal" evidence="4">
    <location>
        <begin position="20"/>
        <end position="58"/>
    </location>
</feature>
<dbReference type="Proteomes" id="UP001146670">
    <property type="component" value="Unassembled WGS sequence"/>
</dbReference>
<evidence type="ECO:0000256" key="2">
    <source>
        <dbReference type="PIRSR" id="PIRSR018249-2"/>
    </source>
</evidence>
<feature type="binding site" evidence="1">
    <location>
        <position position="24"/>
    </location>
    <ligand>
        <name>Zn(2+)</name>
        <dbReference type="ChEBI" id="CHEBI:29105"/>
    </ligand>
</feature>
<dbReference type="GO" id="GO:0008168">
    <property type="term" value="F:methyltransferase activity"/>
    <property type="evidence" value="ECO:0007669"/>
    <property type="project" value="UniProtKB-KW"/>
</dbReference>
<feature type="binding site" evidence="1">
    <location>
        <position position="41"/>
    </location>
    <ligand>
        <name>Zn(2+)</name>
        <dbReference type="ChEBI" id="CHEBI:29105"/>
    </ligand>
</feature>
<dbReference type="InterPro" id="IPR016718">
    <property type="entry name" value="rRNA_m1G-MeTrfase_A_prd"/>
</dbReference>
<feature type="binding site" evidence="2">
    <location>
        <position position="84"/>
    </location>
    <ligand>
        <name>S-adenosyl-L-methionine</name>
        <dbReference type="ChEBI" id="CHEBI:59789"/>
    </ligand>
</feature>
<feature type="binding site" evidence="1">
    <location>
        <position position="37"/>
    </location>
    <ligand>
        <name>Zn(2+)</name>
        <dbReference type="ChEBI" id="CHEBI:29105"/>
    </ligand>
</feature>
<dbReference type="PIRSF" id="PIRSF018249">
    <property type="entry name" value="MyrA_prd"/>
    <property type="match status" value="1"/>
</dbReference>
<dbReference type="InterPro" id="IPR025714">
    <property type="entry name" value="Methyltranfer_dom"/>
</dbReference>
<evidence type="ECO:0000259" key="3">
    <source>
        <dbReference type="Pfam" id="PF13847"/>
    </source>
</evidence>
<feature type="binding site" evidence="2">
    <location>
        <begin position="111"/>
        <end position="112"/>
    </location>
    <ligand>
        <name>S-adenosyl-L-methionine</name>
        <dbReference type="ChEBI" id="CHEBI:59789"/>
    </ligand>
</feature>
<keyword evidence="6" id="KW-1185">Reference proteome</keyword>
<dbReference type="EMBL" id="JAPRFR010000001">
    <property type="protein sequence ID" value="MCZ0725830.1"/>
    <property type="molecule type" value="Genomic_DNA"/>
</dbReference>
<accession>A0A9X3FSF5</accession>
<evidence type="ECO:0000256" key="1">
    <source>
        <dbReference type="PIRSR" id="PIRSR018249-1"/>
    </source>
</evidence>
<dbReference type="Pfam" id="PF13847">
    <property type="entry name" value="Methyltransf_31"/>
    <property type="match status" value="1"/>
</dbReference>
<evidence type="ECO:0000313" key="5">
    <source>
        <dbReference type="EMBL" id="MCZ0725830.1"/>
    </source>
</evidence>
<dbReference type="RefSeq" id="WP_268752139.1">
    <property type="nucleotide sequence ID" value="NZ_JAPRFQ010000001.1"/>
</dbReference>
<keyword evidence="1" id="KW-0479">Metal-binding</keyword>
<gene>
    <name evidence="5" type="ORF">OW157_04495</name>
</gene>
<dbReference type="GO" id="GO:0032259">
    <property type="term" value="P:methylation"/>
    <property type="evidence" value="ECO:0007669"/>
    <property type="project" value="UniProtKB-KW"/>
</dbReference>
<keyword evidence="5" id="KW-0808">Transferase</keyword>
<proteinExistence type="predicted"/>
<dbReference type="GO" id="GO:0046872">
    <property type="term" value="F:metal ion binding"/>
    <property type="evidence" value="ECO:0007669"/>
    <property type="project" value="UniProtKB-KW"/>
</dbReference>
<evidence type="ECO:0000259" key="4">
    <source>
        <dbReference type="Pfam" id="PF21302"/>
    </source>
</evidence>
<dbReference type="Pfam" id="PF21302">
    <property type="entry name" value="Zn_ribbon_RlmA"/>
    <property type="match status" value="1"/>
</dbReference>
<sequence>MLSKRQTAIQRLEDWQDDLTCPHCQEKLAWTGQQVSCPQGHSFDLAKSGYLNLAPQHQEKHYHKDLFVARYQLMAQHEFYQGIYQDILALLDKHHYQAHNSCHIIDLGTGEGSHFDQFLQAYQSAYPQDNFAAMGFDLAKDGIQIAAKHHYQALWTVADLGHIPLADNSVDLALTILSPSNYNEVKRVLKTGGYLIKVIPGPNYLAELRACVLSADKQKQDSQTTMSRFQTEFNQVDAIDYQRDFTLNSSSRDALLKMTPLTWHADAEQLAAAQKLSHIQVDLKILIGKN</sequence>
<reference evidence="5" key="1">
    <citation type="submission" date="2022-12" db="EMBL/GenBank/DDBJ databases">
        <title>Description and comparative metabolic analysis of Aerococcus sp. nov., isolated from the feces of a pig.</title>
        <authorList>
            <person name="Chang Y.-H."/>
        </authorList>
    </citation>
    <scope>NUCLEOTIDE SEQUENCE</scope>
    <source>
        <strain evidence="5">YH-aer222</strain>
    </source>
</reference>
<dbReference type="CDD" id="cd02440">
    <property type="entry name" value="AdoMet_MTases"/>
    <property type="match status" value="1"/>
</dbReference>
<dbReference type="Gene3D" id="3.40.50.150">
    <property type="entry name" value="Vaccinia Virus protein VP39"/>
    <property type="match status" value="1"/>
</dbReference>
<comment type="caution">
    <text evidence="5">The sequence shown here is derived from an EMBL/GenBank/DDBJ whole genome shotgun (WGS) entry which is preliminary data.</text>
</comment>
<evidence type="ECO:0000313" key="6">
    <source>
        <dbReference type="Proteomes" id="UP001146670"/>
    </source>
</evidence>
<name>A0A9X3FSF5_9LACT</name>
<dbReference type="InterPro" id="IPR048647">
    <property type="entry name" value="RlmA_N"/>
</dbReference>
<protein>
    <submittedName>
        <fullName evidence="5">Methyltransferase domain-containing protein</fullName>
    </submittedName>
</protein>
<feature type="binding site" evidence="2">
    <location>
        <position position="204"/>
    </location>
    <ligand>
        <name>S-adenosyl-L-methionine</name>
        <dbReference type="ChEBI" id="CHEBI:59789"/>
    </ligand>
</feature>
<feature type="domain" description="Methyltransferase" evidence="3">
    <location>
        <begin position="99"/>
        <end position="197"/>
    </location>
</feature>
<organism evidence="5 6">
    <name type="scientific">Aerococcus kribbianus</name>
    <dbReference type="NCBI Taxonomy" id="2999064"/>
    <lineage>
        <taxon>Bacteria</taxon>
        <taxon>Bacillati</taxon>
        <taxon>Bacillota</taxon>
        <taxon>Bacilli</taxon>
        <taxon>Lactobacillales</taxon>
        <taxon>Aerococcaceae</taxon>
        <taxon>Aerococcus</taxon>
    </lineage>
</organism>
<dbReference type="InterPro" id="IPR029063">
    <property type="entry name" value="SAM-dependent_MTases_sf"/>
</dbReference>
<keyword evidence="5" id="KW-0489">Methyltransferase</keyword>
<dbReference type="SUPFAM" id="SSF53335">
    <property type="entry name" value="S-adenosyl-L-methionine-dependent methyltransferases"/>
    <property type="match status" value="1"/>
</dbReference>